<dbReference type="EMBL" id="CATQJL010000223">
    <property type="protein sequence ID" value="CAJ0597146.1"/>
    <property type="molecule type" value="Genomic_DNA"/>
</dbReference>
<organism evidence="1 2">
    <name type="scientific">Cylicocyclus nassatus</name>
    <name type="common">Nematode worm</name>
    <dbReference type="NCBI Taxonomy" id="53992"/>
    <lineage>
        <taxon>Eukaryota</taxon>
        <taxon>Metazoa</taxon>
        <taxon>Ecdysozoa</taxon>
        <taxon>Nematoda</taxon>
        <taxon>Chromadorea</taxon>
        <taxon>Rhabditida</taxon>
        <taxon>Rhabditina</taxon>
        <taxon>Rhabditomorpha</taxon>
        <taxon>Strongyloidea</taxon>
        <taxon>Strongylidae</taxon>
        <taxon>Cylicocyclus</taxon>
    </lineage>
</organism>
<proteinExistence type="predicted"/>
<dbReference type="Proteomes" id="UP001176961">
    <property type="component" value="Unassembled WGS sequence"/>
</dbReference>
<gene>
    <name evidence="1" type="ORF">CYNAS_LOCUS9129</name>
</gene>
<keyword evidence="2" id="KW-1185">Reference proteome</keyword>
<name>A0AA36GS34_CYLNA</name>
<protein>
    <submittedName>
        <fullName evidence="1">Uncharacterized protein</fullName>
    </submittedName>
</protein>
<evidence type="ECO:0000313" key="1">
    <source>
        <dbReference type="EMBL" id="CAJ0597146.1"/>
    </source>
</evidence>
<accession>A0AA36GS34</accession>
<reference evidence="1" key="1">
    <citation type="submission" date="2023-07" db="EMBL/GenBank/DDBJ databases">
        <authorList>
            <consortium name="CYATHOMIX"/>
        </authorList>
    </citation>
    <scope>NUCLEOTIDE SEQUENCE</scope>
    <source>
        <strain evidence="1">N/A</strain>
    </source>
</reference>
<evidence type="ECO:0000313" key="2">
    <source>
        <dbReference type="Proteomes" id="UP001176961"/>
    </source>
</evidence>
<sequence length="119" mass="12834">MGFVAHPPKMILRPSSPEATKWLQMLPIEAKYIPIIQSGKLERPGTRFFAQGNRQDSRTSSSLLCVECSLYVALCCVHFDLAPAAMCPGGRARASSHSRPVQGGAKPTTTLSLISSTFA</sequence>
<comment type="caution">
    <text evidence="1">The sequence shown here is derived from an EMBL/GenBank/DDBJ whole genome shotgun (WGS) entry which is preliminary data.</text>
</comment>
<dbReference type="AlphaFoldDB" id="A0AA36GS34"/>